<gene>
    <name evidence="16" type="ORF">Cvel_17502</name>
</gene>
<feature type="region of interest" description="Disordered" evidence="12">
    <location>
        <begin position="896"/>
        <end position="931"/>
    </location>
</feature>
<feature type="region of interest" description="Disordered" evidence="12">
    <location>
        <begin position="697"/>
        <end position="725"/>
    </location>
</feature>
<feature type="compositionally biased region" description="Polar residues" evidence="12">
    <location>
        <begin position="1616"/>
        <end position="1631"/>
    </location>
</feature>
<feature type="region of interest" description="Disordered" evidence="12">
    <location>
        <begin position="1155"/>
        <end position="1192"/>
    </location>
</feature>
<accession>A0A0G4FKP6</accession>
<feature type="region of interest" description="Disordered" evidence="12">
    <location>
        <begin position="1599"/>
        <end position="1646"/>
    </location>
</feature>
<feature type="transmembrane region" description="Helical" evidence="13">
    <location>
        <begin position="51"/>
        <end position="72"/>
    </location>
</feature>
<keyword evidence="3" id="KW-0633">Potassium transport</keyword>
<evidence type="ECO:0000256" key="13">
    <source>
        <dbReference type="SAM" id="Phobius"/>
    </source>
</evidence>
<dbReference type="Gene3D" id="1.10.287.70">
    <property type="match status" value="1"/>
</dbReference>
<feature type="domain" description="Potassium channel" evidence="14">
    <location>
        <begin position="303"/>
        <end position="375"/>
    </location>
</feature>
<keyword evidence="4 13" id="KW-0812">Transmembrane</keyword>
<keyword evidence="5" id="KW-0631">Potassium channel</keyword>
<feature type="domain" description="RCK N-terminal" evidence="15">
    <location>
        <begin position="403"/>
        <end position="521"/>
    </location>
</feature>
<feature type="region of interest" description="Disordered" evidence="12">
    <location>
        <begin position="573"/>
        <end position="599"/>
    </location>
</feature>
<evidence type="ECO:0000256" key="9">
    <source>
        <dbReference type="ARBA" id="ARBA00023136"/>
    </source>
</evidence>
<keyword evidence="8" id="KW-0406">Ion transport</keyword>
<dbReference type="InterPro" id="IPR013099">
    <property type="entry name" value="K_chnl_dom"/>
</dbReference>
<organism evidence="16">
    <name type="scientific">Chromera velia CCMP2878</name>
    <dbReference type="NCBI Taxonomy" id="1169474"/>
    <lineage>
        <taxon>Eukaryota</taxon>
        <taxon>Sar</taxon>
        <taxon>Alveolata</taxon>
        <taxon>Colpodellida</taxon>
        <taxon>Chromeraceae</taxon>
        <taxon>Chromera</taxon>
    </lineage>
</organism>
<feature type="region of interest" description="Disordered" evidence="12">
    <location>
        <begin position="1"/>
        <end position="24"/>
    </location>
</feature>
<feature type="compositionally biased region" description="Pro residues" evidence="12">
    <location>
        <begin position="1103"/>
        <end position="1112"/>
    </location>
</feature>
<feature type="compositionally biased region" description="Polar residues" evidence="12">
    <location>
        <begin position="706"/>
        <end position="716"/>
    </location>
</feature>
<comment type="subcellular location">
    <subcellularLocation>
        <location evidence="1">Membrane</location>
        <topology evidence="1">Multi-pass membrane protein</topology>
    </subcellularLocation>
</comment>
<dbReference type="InterPro" id="IPR003148">
    <property type="entry name" value="RCK_N"/>
</dbReference>
<feature type="transmembrane region" description="Helical" evidence="13">
    <location>
        <begin position="293"/>
        <end position="315"/>
    </location>
</feature>
<feature type="compositionally biased region" description="Polar residues" evidence="12">
    <location>
        <begin position="1444"/>
        <end position="1454"/>
    </location>
</feature>
<feature type="transmembrane region" description="Helical" evidence="13">
    <location>
        <begin position="335"/>
        <end position="353"/>
    </location>
</feature>
<evidence type="ECO:0000256" key="10">
    <source>
        <dbReference type="ARBA" id="ARBA00023303"/>
    </source>
</evidence>
<reference evidence="16" key="1">
    <citation type="submission" date="2014-11" db="EMBL/GenBank/DDBJ databases">
        <authorList>
            <person name="Otto D Thomas"/>
            <person name="Naeem Raeece"/>
        </authorList>
    </citation>
    <scope>NUCLEOTIDE SEQUENCE</scope>
</reference>
<feature type="compositionally biased region" description="Gly residues" evidence="12">
    <location>
        <begin position="810"/>
        <end position="825"/>
    </location>
</feature>
<keyword evidence="2" id="KW-0813">Transport</keyword>
<dbReference type="InterPro" id="IPR047871">
    <property type="entry name" value="K_chnl_Slo-like"/>
</dbReference>
<evidence type="ECO:0000256" key="3">
    <source>
        <dbReference type="ARBA" id="ARBA00022538"/>
    </source>
</evidence>
<evidence type="ECO:0000256" key="11">
    <source>
        <dbReference type="ARBA" id="ARBA00034430"/>
    </source>
</evidence>
<feature type="compositionally biased region" description="Polar residues" evidence="12">
    <location>
        <begin position="896"/>
        <end position="906"/>
    </location>
</feature>
<evidence type="ECO:0000256" key="8">
    <source>
        <dbReference type="ARBA" id="ARBA00023065"/>
    </source>
</evidence>
<feature type="region of interest" description="Disordered" evidence="12">
    <location>
        <begin position="1440"/>
        <end position="1469"/>
    </location>
</feature>
<feature type="region of interest" description="Disordered" evidence="12">
    <location>
        <begin position="781"/>
        <end position="859"/>
    </location>
</feature>
<dbReference type="VEuPathDB" id="CryptoDB:Cvel_17502"/>
<evidence type="ECO:0000256" key="6">
    <source>
        <dbReference type="ARBA" id="ARBA00022958"/>
    </source>
</evidence>
<dbReference type="EMBL" id="CDMZ01000443">
    <property type="protein sequence ID" value="CEM14482.1"/>
    <property type="molecule type" value="Genomic_DNA"/>
</dbReference>
<feature type="transmembrane region" description="Helical" evidence="13">
    <location>
        <begin position="262"/>
        <end position="281"/>
    </location>
</feature>
<feature type="region of interest" description="Disordered" evidence="12">
    <location>
        <begin position="975"/>
        <end position="997"/>
    </location>
</feature>
<dbReference type="SUPFAM" id="SSF81324">
    <property type="entry name" value="Voltage-gated potassium channels"/>
    <property type="match status" value="1"/>
</dbReference>
<evidence type="ECO:0000256" key="4">
    <source>
        <dbReference type="ARBA" id="ARBA00022692"/>
    </source>
</evidence>
<evidence type="ECO:0000256" key="7">
    <source>
        <dbReference type="ARBA" id="ARBA00022989"/>
    </source>
</evidence>
<dbReference type="Gene3D" id="3.40.50.720">
    <property type="entry name" value="NAD(P)-binding Rossmann-like Domain"/>
    <property type="match status" value="1"/>
</dbReference>
<keyword evidence="6" id="KW-0630">Potassium</keyword>
<evidence type="ECO:0000256" key="2">
    <source>
        <dbReference type="ARBA" id="ARBA00022448"/>
    </source>
</evidence>
<sequence>MASVVRKRRGLEDQRGPRAPPPPPVADSFVEQTSIFTWLIRPDALRLVGALLRHILSAVVVVIFILTYFMVADEKAIEDLGYALSTNRALELITGPLYTLAFCVVGALMLKLVFLPVMSTGTRVQSWSRPVKGALRCGRGRLPFLEDILTSQAYVFSQLLRTLTWTLIWLINTQSWRRKDPTVPWNFDLVEKWYEELEKLSQASFVIDFCWDFVTVHRPLSFFFSLHSLTDLLTLPPVIWLVTVTGWGAKMFGLEKLKPQYYLLYVGWVRFWRLFGLTPTLKVIFPTASPSRLQILSIFLALLSIVLMFASAMFVVEGHRESHVRQPYDTLFPDFIFFSIVTISTVGYGDFAPKNTISKWFAIIAIALIVMVIPYEVQQLIALSRLPITQIGALPAQWDRGHFVLLIGRMPLEQLDAFLEEVAAFSGVPPKKVVLLTPESPSLYLDAQCRAFESFGISLCVKSGDAGDLGQLGDLQAVQTQYAKVIFVVSNSKTTALAEEDRQTIIRCLGLRKFVPMSRVVVQLNQDSLKSVLLSIGVREVVCFNEVKMRLLASSATTTPGVITLVSNMMREGARPAHGPGRSERQQRQVTETESRRKRPWRRLIAKVAAGFGRKGKKTAEQKRLRSCRHDIPREGGACRLAECNFAEYAEGCEWKLYRCRAPDSFDRVSFRALVLYLRSQFGVTCVGVLRRPSLNPGTGVPGRRPSSSIWSTARASTGVPPPGGEDVPEPLWGQLQQGNNGWGVKTPKEESVGGLGGLAFTIGRSLSFALAARGVGPARIRKSNSRPWCDSRQQAADLEREYEDDEELGQGGGSPMPLGQGGGSPMPQRGRGAAVTPGDSIDFRRHSHSGGFPSQTGEEQQFFKFPVRPQKGQIQNGPPTESQGRAVGFAPHISQESSEAVTTGEPQIEENGHRQTEEASGGLSFPRGVGDQGGLSLLVDRSESMAMAFVHHMDTDEDLQNRTNPAAPFSFAARAKSTGSGSEPSDQYPPMPPRHSVSTYASQWEMAQLGHLAMATAKGGREGLGREVAILAPPEGFKVEAGDSLVLLATCRDTLERIATHAVVPPEAPTIEPTGPVLPFVTVSAPASPVTQVPQQTTGAPTDPPQTPVPSRPLGRESLHGKTGEVVGTELAQTPNFGTRLLASEKTPLNLYREQSNSKDSVASAASGVEFEGEGEGECQEGFGGGRLGGDLQEVGVRRRRRKDSDMSAISLCRSASNRSTKSYREREGGEDEGVAVCASCGRGGKGRNASERSDRGGRRRLLVDSVRQARKRVWRDSHAPFVLVCGWPRTLGVFLDGLRRSGRWNALVLSPLVPPPWSSLLFLEPYSNFTAVMEGSALRAGDLVRAGVLEASSVLVFSTAHDAEATADWAKGLKTASDPSLTWGPYLHTAMQMAGPSSGISCSDGSSSRLWDVDVVMVCHKVQALRVQHWSASLLHGDGSQAKRQGQGQPPSVLNGVTFAEGGQSGSSSLQTERALVELAPVIAELKHAGNLRFLDPSAWWPQVPVQMGGLTNAGALPVFSARGPSASVTHVDSPEFAGGRVFCDEMVQSLCVTGAPESVCEYAAGASAVAALVWGGRSRERASVRLSREAKTVTLPGRRGSQVPPALSRPRFPTTNRNRYGRMMSSSRMEGEGEDSDQEGEPGRAARMEAFQEPMRLHGTGFREAFRRLAERDVVLIGVRRRPVFTSDCGTPLPLGIPYVVCCPHDEAVVGPADRLFLLGTDTAIEALDIV</sequence>
<feature type="transmembrane region" description="Helical" evidence="13">
    <location>
        <begin position="222"/>
        <end position="242"/>
    </location>
</feature>
<evidence type="ECO:0000259" key="15">
    <source>
        <dbReference type="Pfam" id="PF22614"/>
    </source>
</evidence>
<evidence type="ECO:0000256" key="5">
    <source>
        <dbReference type="ARBA" id="ARBA00022826"/>
    </source>
</evidence>
<proteinExistence type="predicted"/>
<feature type="compositionally biased region" description="Polar residues" evidence="12">
    <location>
        <begin position="1090"/>
        <end position="1101"/>
    </location>
</feature>
<protein>
    <submittedName>
        <fullName evidence="16">Uncharacterized protein</fullName>
    </submittedName>
</protein>
<dbReference type="Pfam" id="PF22614">
    <property type="entry name" value="Slo-like_RCK"/>
    <property type="match status" value="1"/>
</dbReference>
<comment type="catalytic activity">
    <reaction evidence="11">
        <text>K(+)(in) = K(+)(out)</text>
        <dbReference type="Rhea" id="RHEA:29463"/>
        <dbReference type="ChEBI" id="CHEBI:29103"/>
    </reaction>
</comment>
<dbReference type="Pfam" id="PF07885">
    <property type="entry name" value="Ion_trans_2"/>
    <property type="match status" value="1"/>
</dbReference>
<dbReference type="GO" id="GO:0005267">
    <property type="term" value="F:potassium channel activity"/>
    <property type="evidence" value="ECO:0007669"/>
    <property type="project" value="UniProtKB-KW"/>
</dbReference>
<keyword evidence="7 13" id="KW-1133">Transmembrane helix</keyword>
<feature type="compositionally biased region" description="Basic and acidic residues" evidence="12">
    <location>
        <begin position="581"/>
        <end position="595"/>
    </location>
</feature>
<evidence type="ECO:0000256" key="12">
    <source>
        <dbReference type="SAM" id="MobiDB-lite"/>
    </source>
</evidence>
<keyword evidence="9 13" id="KW-0472">Membrane</keyword>
<evidence type="ECO:0000256" key="1">
    <source>
        <dbReference type="ARBA" id="ARBA00004141"/>
    </source>
</evidence>
<feature type="transmembrane region" description="Helical" evidence="13">
    <location>
        <begin position="92"/>
        <end position="114"/>
    </location>
</feature>
<keyword evidence="10" id="KW-0407">Ion channel</keyword>
<feature type="transmembrane region" description="Helical" evidence="13">
    <location>
        <begin position="360"/>
        <end position="377"/>
    </location>
</feature>
<dbReference type="PANTHER" id="PTHR10027">
    <property type="entry name" value="CALCIUM-ACTIVATED POTASSIUM CHANNEL ALPHA CHAIN"/>
    <property type="match status" value="1"/>
</dbReference>
<evidence type="ECO:0000313" key="16">
    <source>
        <dbReference type="EMBL" id="CEM14482.1"/>
    </source>
</evidence>
<name>A0A0G4FKP6_9ALVE</name>
<evidence type="ECO:0000259" key="14">
    <source>
        <dbReference type="Pfam" id="PF07885"/>
    </source>
</evidence>
<dbReference type="GO" id="GO:0016020">
    <property type="term" value="C:membrane"/>
    <property type="evidence" value="ECO:0007669"/>
    <property type="project" value="UniProtKB-SubCell"/>
</dbReference>
<dbReference type="PANTHER" id="PTHR10027:SF10">
    <property type="entry name" value="SLOWPOKE 2, ISOFORM D"/>
    <property type="match status" value="1"/>
</dbReference>
<feature type="region of interest" description="Disordered" evidence="12">
    <location>
        <begin position="1089"/>
        <end position="1121"/>
    </location>
</feature>